<name>A0A1E3WB82_9HYPH</name>
<accession>A0A1E3WB82</accession>
<reference evidence="2 3" key="1">
    <citation type="journal article" date="2016" name="Environ. Microbiol.">
        <title>New Methyloceanibacter diversity from North Sea sediments includes methanotroph containing solely the soluble methane monooxygenase.</title>
        <authorList>
            <person name="Vekeman B."/>
            <person name="Kerckhof F.M."/>
            <person name="Cremers G."/>
            <person name="de Vos P."/>
            <person name="Vandamme P."/>
            <person name="Boon N."/>
            <person name="Op den Camp H.J."/>
            <person name="Heylen K."/>
        </authorList>
    </citation>
    <scope>NUCLEOTIDE SEQUENCE [LARGE SCALE GENOMIC DNA]</scope>
    <source>
        <strain evidence="2 3">R-67177</strain>
    </source>
</reference>
<sequence length="138" mass="15653">MRAVVFASLILMVALTPTHAEDDPGDGAFQAPETAVIVALQAAIRTDDKDWFVAHLHFPVRYFGETKQTIRSKEWFLRHYDTIIGPKLKANLLAQDPEQYFKNYQGLMVGDGGRNIWFQDFGEGNGFKYEIITINNSD</sequence>
<protein>
    <submittedName>
        <fullName evidence="2">Uncharacterized protein</fullName>
    </submittedName>
</protein>
<dbReference type="EMBL" id="LPWD01000177">
    <property type="protein sequence ID" value="ODS03068.1"/>
    <property type="molecule type" value="Genomic_DNA"/>
</dbReference>
<comment type="caution">
    <text evidence="2">The sequence shown here is derived from an EMBL/GenBank/DDBJ whole genome shotgun (WGS) entry which is preliminary data.</text>
</comment>
<keyword evidence="3" id="KW-1185">Reference proteome</keyword>
<evidence type="ECO:0000313" key="3">
    <source>
        <dbReference type="Proteomes" id="UP000095042"/>
    </source>
</evidence>
<feature type="signal peptide" evidence="1">
    <location>
        <begin position="1"/>
        <end position="20"/>
    </location>
</feature>
<keyword evidence="1" id="KW-0732">Signal</keyword>
<evidence type="ECO:0000256" key="1">
    <source>
        <dbReference type="SAM" id="SignalP"/>
    </source>
</evidence>
<dbReference type="RefSeq" id="WP_069623736.1">
    <property type="nucleotide sequence ID" value="NZ_LPWD01000177.1"/>
</dbReference>
<feature type="chain" id="PRO_5009139162" evidence="1">
    <location>
        <begin position="21"/>
        <end position="138"/>
    </location>
</feature>
<gene>
    <name evidence="2" type="ORF">AUC71_11805</name>
</gene>
<proteinExistence type="predicted"/>
<organism evidence="2 3">
    <name type="scientific">Methyloceanibacter marginalis</name>
    <dbReference type="NCBI Taxonomy" id="1774971"/>
    <lineage>
        <taxon>Bacteria</taxon>
        <taxon>Pseudomonadati</taxon>
        <taxon>Pseudomonadota</taxon>
        <taxon>Alphaproteobacteria</taxon>
        <taxon>Hyphomicrobiales</taxon>
        <taxon>Hyphomicrobiaceae</taxon>
        <taxon>Methyloceanibacter</taxon>
    </lineage>
</organism>
<evidence type="ECO:0000313" key="2">
    <source>
        <dbReference type="EMBL" id="ODS03068.1"/>
    </source>
</evidence>
<dbReference type="Proteomes" id="UP000095042">
    <property type="component" value="Unassembled WGS sequence"/>
</dbReference>
<dbReference type="AlphaFoldDB" id="A0A1E3WB82"/>
<dbReference type="OrthoDB" id="5455653at2"/>